<feature type="signal peptide" evidence="1">
    <location>
        <begin position="1"/>
        <end position="24"/>
    </location>
</feature>
<dbReference type="OrthoDB" id="789785at2"/>
<evidence type="ECO:0000313" key="3">
    <source>
        <dbReference type="Proteomes" id="UP000539265"/>
    </source>
</evidence>
<gene>
    <name evidence="2" type="ORF">FHS11_003348</name>
</gene>
<evidence type="ECO:0000256" key="1">
    <source>
        <dbReference type="SAM" id="SignalP"/>
    </source>
</evidence>
<dbReference type="RefSeq" id="WP_157750659.1">
    <property type="nucleotide sequence ID" value="NZ_AP017313.1"/>
</dbReference>
<reference evidence="2" key="1">
    <citation type="submission" date="2020-08" db="EMBL/GenBank/DDBJ databases">
        <title>Genomic Encyclopedia of Type Strains, Phase III (KMG-III): the genomes of soil and plant-associated and newly described type strains.</title>
        <authorList>
            <person name="Whitman W."/>
        </authorList>
    </citation>
    <scope>NUCLEOTIDE SEQUENCE [LARGE SCALE GENOMIC DNA]</scope>
    <source>
        <strain evidence="2">CECT 8628</strain>
    </source>
</reference>
<dbReference type="AlphaFoldDB" id="A0A839SF99"/>
<keyword evidence="3" id="KW-1185">Reference proteome</keyword>
<dbReference type="EMBL" id="JACHWX010000010">
    <property type="protein sequence ID" value="MBB3056921.1"/>
    <property type="molecule type" value="Genomic_DNA"/>
</dbReference>
<organism evidence="2 3">
    <name type="scientific">Mucilaginibacter gotjawali</name>
    <dbReference type="NCBI Taxonomy" id="1550579"/>
    <lineage>
        <taxon>Bacteria</taxon>
        <taxon>Pseudomonadati</taxon>
        <taxon>Bacteroidota</taxon>
        <taxon>Sphingobacteriia</taxon>
        <taxon>Sphingobacteriales</taxon>
        <taxon>Sphingobacteriaceae</taxon>
        <taxon>Mucilaginibacter</taxon>
    </lineage>
</organism>
<comment type="caution">
    <text evidence="2">The sequence shown here is derived from an EMBL/GenBank/DDBJ whole genome shotgun (WGS) entry which is preliminary data.</text>
</comment>
<dbReference type="PROSITE" id="PS51257">
    <property type="entry name" value="PROKAR_LIPOPROTEIN"/>
    <property type="match status" value="1"/>
</dbReference>
<protein>
    <submittedName>
        <fullName evidence="2">Uncharacterized protein</fullName>
    </submittedName>
</protein>
<feature type="chain" id="PRO_5032720123" evidence="1">
    <location>
        <begin position="25"/>
        <end position="236"/>
    </location>
</feature>
<evidence type="ECO:0000313" key="2">
    <source>
        <dbReference type="EMBL" id="MBB3056921.1"/>
    </source>
</evidence>
<name>A0A839SF99_9SPHI</name>
<sequence length="236" mass="25980">MIKKNYTILVCCLLMLFFSCGKKAQNIPHYTISKEFKSDTLITLDVHIANRLTTAQLVLIAGKIKTDSAQIKNLAIHFLLPGNSDISAGDNSYYASIRYLADKQVKLTDSLKDDHGNAVRLQQFGLDSAKAQTLLSQQPVVITGKNVLGKFVDDYAKTLIIPFKDPTDKRDQLFVIEVDGLGNIVSSTVPQKIVDGGVEKWMVDKNGDYITIKDSVLAQYPSNGLGLPFNSIRSGI</sequence>
<keyword evidence="1" id="KW-0732">Signal</keyword>
<accession>A0A839SF99</accession>
<proteinExistence type="predicted"/>
<dbReference type="Proteomes" id="UP000539265">
    <property type="component" value="Unassembled WGS sequence"/>
</dbReference>